<evidence type="ECO:0000313" key="8">
    <source>
        <dbReference type="Proteomes" id="UP000272942"/>
    </source>
</evidence>
<feature type="region of interest" description="Disordered" evidence="6">
    <location>
        <begin position="111"/>
        <end position="159"/>
    </location>
</feature>
<feature type="region of interest" description="Disordered" evidence="6">
    <location>
        <begin position="211"/>
        <end position="232"/>
    </location>
</feature>
<dbReference type="InterPro" id="IPR040138">
    <property type="entry name" value="MIER/MTA"/>
</dbReference>
<dbReference type="OrthoDB" id="2193595at2759"/>
<evidence type="ECO:0000256" key="3">
    <source>
        <dbReference type="ARBA" id="ARBA00022833"/>
    </source>
</evidence>
<keyword evidence="8" id="KW-1185">Reference proteome</keyword>
<dbReference type="GO" id="GO:0000122">
    <property type="term" value="P:negative regulation of transcription by RNA polymerase II"/>
    <property type="evidence" value="ECO:0007669"/>
    <property type="project" value="TreeGrafter"/>
</dbReference>
<dbReference type="Gene3D" id="1.10.10.60">
    <property type="entry name" value="Homeodomain-like"/>
    <property type="match status" value="1"/>
</dbReference>
<evidence type="ECO:0000256" key="5">
    <source>
        <dbReference type="ARBA" id="ARBA00023242"/>
    </source>
</evidence>
<dbReference type="Proteomes" id="UP000272942">
    <property type="component" value="Unassembled WGS sequence"/>
</dbReference>
<keyword evidence="5" id="KW-0539">Nucleus</keyword>
<proteinExistence type="predicted"/>
<feature type="compositionally biased region" description="Low complexity" evidence="6">
    <location>
        <begin position="113"/>
        <end position="130"/>
    </location>
</feature>
<keyword evidence="2" id="KW-0863">Zinc-finger</keyword>
<dbReference type="EMBL" id="UZAN01047984">
    <property type="protein sequence ID" value="VDP85983.1"/>
    <property type="molecule type" value="Genomic_DNA"/>
</dbReference>
<dbReference type="AlphaFoldDB" id="A0A183AS62"/>
<dbReference type="GO" id="GO:0042826">
    <property type="term" value="F:histone deacetylase binding"/>
    <property type="evidence" value="ECO:0007669"/>
    <property type="project" value="TreeGrafter"/>
</dbReference>
<evidence type="ECO:0000256" key="4">
    <source>
        <dbReference type="ARBA" id="ARBA00023125"/>
    </source>
</evidence>
<keyword evidence="4" id="KW-0238">DNA-binding</keyword>
<reference evidence="7 8" key="2">
    <citation type="submission" date="2018-11" db="EMBL/GenBank/DDBJ databases">
        <authorList>
            <consortium name="Pathogen Informatics"/>
        </authorList>
    </citation>
    <scope>NUCLEOTIDE SEQUENCE [LARGE SCALE GENOMIC DNA]</scope>
    <source>
        <strain evidence="7 8">Egypt</strain>
    </source>
</reference>
<evidence type="ECO:0000256" key="2">
    <source>
        <dbReference type="ARBA" id="ARBA00022771"/>
    </source>
</evidence>
<reference evidence="9" key="1">
    <citation type="submission" date="2016-06" db="UniProtKB">
        <authorList>
            <consortium name="WormBaseParasite"/>
        </authorList>
    </citation>
    <scope>IDENTIFICATION</scope>
</reference>
<keyword evidence="3" id="KW-0862">Zinc</keyword>
<dbReference type="PANTHER" id="PTHR10865:SF29">
    <property type="entry name" value="METASTASIS ASSOCIATED 1-LIKE, ISOFORM D"/>
    <property type="match status" value="1"/>
</dbReference>
<evidence type="ECO:0000256" key="6">
    <source>
        <dbReference type="SAM" id="MobiDB-lite"/>
    </source>
</evidence>
<dbReference type="GO" id="GO:0003677">
    <property type="term" value="F:DNA binding"/>
    <property type="evidence" value="ECO:0007669"/>
    <property type="project" value="UniProtKB-KW"/>
</dbReference>
<keyword evidence="1" id="KW-0479">Metal-binding</keyword>
<dbReference type="GO" id="GO:0008270">
    <property type="term" value="F:zinc ion binding"/>
    <property type="evidence" value="ECO:0007669"/>
    <property type="project" value="UniProtKB-KW"/>
</dbReference>
<evidence type="ECO:0000313" key="7">
    <source>
        <dbReference type="EMBL" id="VDP85983.1"/>
    </source>
</evidence>
<dbReference type="FunFam" id="1.10.10.60:FF:000012">
    <property type="entry name" value="Metastasis-associated 1 family, member 3"/>
    <property type="match status" value="1"/>
</dbReference>
<dbReference type="WBParaSite" id="ECPE_0000982801-mRNA-1">
    <property type="protein sequence ID" value="ECPE_0000982801-mRNA-1"/>
    <property type="gene ID" value="ECPE_0000982801"/>
</dbReference>
<accession>A0A183AS62</accession>
<evidence type="ECO:0000313" key="9">
    <source>
        <dbReference type="WBParaSite" id="ECPE_0000982801-mRNA-1"/>
    </source>
</evidence>
<gene>
    <name evidence="7" type="ORF">ECPE_LOCUS9797</name>
</gene>
<sequence>MFALHQSLIEFYYMWKTTDHYIQQKRIKAAEAEHHLKQVYIPNYNKPNPSVLYPNPDSPNAPTSCEGCSTASSAQWYALGPATSPLKVCAECWAYWKRYGDLKAASILDKVSDPTSTNPSNPTTHNNRSTPKPDLIKPAAHKTLAPPQPSPARDPSTPIGQLVNAAVDDDALAARRLAHRPRSGINFHFIAPIPLRVARRLRPHNTKKCHERLDRHRFGPRGPSEAACSRRG</sequence>
<protein>
    <submittedName>
        <fullName evidence="9">GATA-type domain-containing protein</fullName>
    </submittedName>
</protein>
<evidence type="ECO:0000256" key="1">
    <source>
        <dbReference type="ARBA" id="ARBA00022723"/>
    </source>
</evidence>
<organism evidence="9">
    <name type="scientific">Echinostoma caproni</name>
    <dbReference type="NCBI Taxonomy" id="27848"/>
    <lineage>
        <taxon>Eukaryota</taxon>
        <taxon>Metazoa</taxon>
        <taxon>Spiralia</taxon>
        <taxon>Lophotrochozoa</taxon>
        <taxon>Platyhelminthes</taxon>
        <taxon>Trematoda</taxon>
        <taxon>Digenea</taxon>
        <taxon>Plagiorchiida</taxon>
        <taxon>Echinostomata</taxon>
        <taxon>Echinostomatoidea</taxon>
        <taxon>Echinostomatidae</taxon>
        <taxon>Echinostoma</taxon>
    </lineage>
</organism>
<dbReference type="GO" id="GO:0003714">
    <property type="term" value="F:transcription corepressor activity"/>
    <property type="evidence" value="ECO:0007669"/>
    <property type="project" value="TreeGrafter"/>
</dbReference>
<dbReference type="PANTHER" id="PTHR10865">
    <property type="entry name" value="METASTASIS-ASSOCIATED PROTEIN AND MESODERM INDUCTION EARLY RESPONSE PROTEIN"/>
    <property type="match status" value="1"/>
</dbReference>
<dbReference type="GO" id="GO:0016581">
    <property type="term" value="C:NuRD complex"/>
    <property type="evidence" value="ECO:0007669"/>
    <property type="project" value="TreeGrafter"/>
</dbReference>
<name>A0A183AS62_9TREM</name>
<dbReference type="GO" id="GO:0003713">
    <property type="term" value="F:transcription coactivator activity"/>
    <property type="evidence" value="ECO:0007669"/>
    <property type="project" value="TreeGrafter"/>
</dbReference>